<feature type="domain" description="Potassium channel" evidence="1">
    <location>
        <begin position="44"/>
        <end position="107"/>
    </location>
</feature>
<evidence type="ECO:0000313" key="2">
    <source>
        <dbReference type="EMBL" id="AKU98893.1"/>
    </source>
</evidence>
<dbReference type="KEGG" id="llu:AKJ09_05557"/>
<dbReference type="STRING" id="1391654.AKJ09_05557"/>
<sequence>MNPRPLLVLAALAAATSDDMGQGALEKLKGGVRDGFTRDPMGSVLATVLGGAWLFYRAERGHNPKVTSYYDALVYVSTNLSVGYSDIFAKTSAGKAIGTALMTYGPAMAAKIFDPPMAAMKSGPEATSNDVVERLDRIIAALSDLRDMRAEQALR</sequence>
<evidence type="ECO:0000259" key="1">
    <source>
        <dbReference type="Pfam" id="PF07885"/>
    </source>
</evidence>
<dbReference type="RefSeq" id="WP_146650000.1">
    <property type="nucleotide sequence ID" value="NZ_CP012333.1"/>
</dbReference>
<organism evidence="2 3">
    <name type="scientific">Labilithrix luteola</name>
    <dbReference type="NCBI Taxonomy" id="1391654"/>
    <lineage>
        <taxon>Bacteria</taxon>
        <taxon>Pseudomonadati</taxon>
        <taxon>Myxococcota</taxon>
        <taxon>Polyangia</taxon>
        <taxon>Polyangiales</taxon>
        <taxon>Labilitrichaceae</taxon>
        <taxon>Labilithrix</taxon>
    </lineage>
</organism>
<accession>A0A0K1PZD9</accession>
<proteinExistence type="predicted"/>
<dbReference type="SUPFAM" id="SSF81324">
    <property type="entry name" value="Voltage-gated potassium channels"/>
    <property type="match status" value="1"/>
</dbReference>
<dbReference type="OrthoDB" id="5525085at2"/>
<name>A0A0K1PZD9_9BACT</name>
<keyword evidence="3" id="KW-1185">Reference proteome</keyword>
<reference evidence="2 3" key="1">
    <citation type="submission" date="2015-08" db="EMBL/GenBank/DDBJ databases">
        <authorList>
            <person name="Babu N.S."/>
            <person name="Beckwith C.J."/>
            <person name="Beseler K.G."/>
            <person name="Brison A."/>
            <person name="Carone J.V."/>
            <person name="Caskin T.P."/>
            <person name="Diamond M."/>
            <person name="Durham M.E."/>
            <person name="Foxe J.M."/>
            <person name="Go M."/>
            <person name="Henderson B.A."/>
            <person name="Jones I.B."/>
            <person name="McGettigan J.A."/>
            <person name="Micheletti S.J."/>
            <person name="Nasrallah M.E."/>
            <person name="Ortiz D."/>
            <person name="Piller C.R."/>
            <person name="Privatt S.R."/>
            <person name="Schneider S.L."/>
            <person name="Sharp S."/>
            <person name="Smith T.C."/>
            <person name="Stanton J.D."/>
            <person name="Ullery H.E."/>
            <person name="Wilson R.J."/>
            <person name="Serrano M.G."/>
            <person name="Buck G."/>
            <person name="Lee V."/>
            <person name="Wang Y."/>
            <person name="Carvalho R."/>
            <person name="Voegtly L."/>
            <person name="Shi R."/>
            <person name="Duckworth R."/>
            <person name="Johnson A."/>
            <person name="Loviza R."/>
            <person name="Walstead R."/>
            <person name="Shah Z."/>
            <person name="Kiflezghi M."/>
            <person name="Wade K."/>
            <person name="Ball S.L."/>
            <person name="Bradley K.W."/>
            <person name="Asai D.J."/>
            <person name="Bowman C.A."/>
            <person name="Russell D.A."/>
            <person name="Pope W.H."/>
            <person name="Jacobs-Sera D."/>
            <person name="Hendrix R.W."/>
            <person name="Hatfull G.F."/>
        </authorList>
    </citation>
    <scope>NUCLEOTIDE SEQUENCE [LARGE SCALE GENOMIC DNA]</scope>
    <source>
        <strain evidence="2 3">DSM 27648</strain>
    </source>
</reference>
<dbReference type="Pfam" id="PF07885">
    <property type="entry name" value="Ion_trans_2"/>
    <property type="match status" value="1"/>
</dbReference>
<dbReference type="AlphaFoldDB" id="A0A0K1PZD9"/>
<dbReference type="Proteomes" id="UP000064967">
    <property type="component" value="Chromosome"/>
</dbReference>
<protein>
    <recommendedName>
        <fullName evidence="1">Potassium channel domain-containing protein</fullName>
    </recommendedName>
</protein>
<dbReference type="Gene3D" id="1.10.287.70">
    <property type="match status" value="1"/>
</dbReference>
<dbReference type="InterPro" id="IPR013099">
    <property type="entry name" value="K_chnl_dom"/>
</dbReference>
<evidence type="ECO:0000313" key="3">
    <source>
        <dbReference type="Proteomes" id="UP000064967"/>
    </source>
</evidence>
<dbReference type="EMBL" id="CP012333">
    <property type="protein sequence ID" value="AKU98893.1"/>
    <property type="molecule type" value="Genomic_DNA"/>
</dbReference>
<gene>
    <name evidence="2" type="ORF">AKJ09_05557</name>
</gene>